<reference evidence="1 2" key="1">
    <citation type="journal article" date="2024" name="G3 (Bethesda)">
        <title>Genome assembly of Hibiscus sabdariffa L. provides insights into metabolisms of medicinal natural products.</title>
        <authorList>
            <person name="Kim T."/>
        </authorList>
    </citation>
    <scope>NUCLEOTIDE SEQUENCE [LARGE SCALE GENOMIC DNA]</scope>
    <source>
        <strain evidence="1">TK-2024</strain>
        <tissue evidence="1">Old leaves</tissue>
    </source>
</reference>
<gene>
    <name evidence="1" type="ORF">V6N12_076152</name>
</gene>
<comment type="caution">
    <text evidence="1">The sequence shown here is derived from an EMBL/GenBank/DDBJ whole genome shotgun (WGS) entry which is preliminary data.</text>
</comment>
<organism evidence="1 2">
    <name type="scientific">Hibiscus sabdariffa</name>
    <name type="common">roselle</name>
    <dbReference type="NCBI Taxonomy" id="183260"/>
    <lineage>
        <taxon>Eukaryota</taxon>
        <taxon>Viridiplantae</taxon>
        <taxon>Streptophyta</taxon>
        <taxon>Embryophyta</taxon>
        <taxon>Tracheophyta</taxon>
        <taxon>Spermatophyta</taxon>
        <taxon>Magnoliopsida</taxon>
        <taxon>eudicotyledons</taxon>
        <taxon>Gunneridae</taxon>
        <taxon>Pentapetalae</taxon>
        <taxon>rosids</taxon>
        <taxon>malvids</taxon>
        <taxon>Malvales</taxon>
        <taxon>Malvaceae</taxon>
        <taxon>Malvoideae</taxon>
        <taxon>Hibiscus</taxon>
    </lineage>
</organism>
<keyword evidence="2" id="KW-1185">Reference proteome</keyword>
<proteinExistence type="predicted"/>
<sequence>MEPVSGNWFFDAIKNSLLCAIRATRLFSFPFSQGVLLSGGGFRRPMHVAIKQTRPTFRAECYVGLSLSLVVAVDSSFRHKSQNQAFSTLLSRLGGGWGRNVPSDGFIFHPILNDRQDQTCCSDPVRALDRVEPYVCCREEGAEPSLNVRHPS</sequence>
<protein>
    <submittedName>
        <fullName evidence="1">Uncharacterized protein</fullName>
    </submittedName>
</protein>
<evidence type="ECO:0000313" key="2">
    <source>
        <dbReference type="Proteomes" id="UP001472677"/>
    </source>
</evidence>
<dbReference type="EMBL" id="JBBPBM010000287">
    <property type="protein sequence ID" value="KAK8497894.1"/>
    <property type="molecule type" value="Genomic_DNA"/>
</dbReference>
<accession>A0ABR2AUR2</accession>
<dbReference type="Proteomes" id="UP001472677">
    <property type="component" value="Unassembled WGS sequence"/>
</dbReference>
<name>A0ABR2AUR2_9ROSI</name>
<evidence type="ECO:0000313" key="1">
    <source>
        <dbReference type="EMBL" id="KAK8497894.1"/>
    </source>
</evidence>